<dbReference type="EMBL" id="VWPK01000075">
    <property type="protein sequence ID" value="KAA5608611.1"/>
    <property type="molecule type" value="Genomic_DNA"/>
</dbReference>
<dbReference type="Pfam" id="PF14490">
    <property type="entry name" value="HHH_RecD2"/>
    <property type="match status" value="1"/>
</dbReference>
<keyword evidence="1" id="KW-0547">Nucleotide-binding</keyword>
<dbReference type="PANTHER" id="PTHR43788:SF6">
    <property type="entry name" value="DNA HELICASE B"/>
    <property type="match status" value="1"/>
</dbReference>
<dbReference type="PANTHER" id="PTHR43788">
    <property type="entry name" value="DNA2/NAM7 HELICASE FAMILY MEMBER"/>
    <property type="match status" value="1"/>
</dbReference>
<dbReference type="InterPro" id="IPR029493">
    <property type="entry name" value="RecD2-like_HHH"/>
</dbReference>
<evidence type="ECO:0000313" key="5">
    <source>
        <dbReference type="EMBL" id="KAA5608611.1"/>
    </source>
</evidence>
<evidence type="ECO:0000259" key="3">
    <source>
        <dbReference type="Pfam" id="PF13538"/>
    </source>
</evidence>
<dbReference type="CDD" id="cd17933">
    <property type="entry name" value="DEXSc_RecD-like"/>
    <property type="match status" value="1"/>
</dbReference>
<sequence>MVMNLTVQVSHVRWSAPGQGAIIVGTPLNAAGEPAGEALAVRMPSRTLADQITLQGDLWRLHGQMEEYRGQPQFHADVAILVRPYGRNMVATLAGKRFPGVGKQKAQALWERFGAGLRDVLEEGDLERLTEVVTPESAKVLVQGWRDLNPGDVIDWLDEHRFPVGLGASLLKFYGECAADKLHADPYRLLAFGQPWSTVDKIALERLAVAPEDPRREHAAVAEALYRAYDKDGSTALDRDALLTSARTILGGDQQQAERAVGTPHQGGGWLLDASSGLYQTSGAWLMERYVAQRLSRMIAHQDFPAQSDLLYVHPIDFGPREREKIGYALTAWQANNHPLGPGQKQAVWTALKHQFAVISGGAGVGKTTILMAFYAGLDALGSEVVQMALAGRAAKRMHDATKRKAMTIAGFLHGGEEDKAQSDQSDRMDTRTYVVDEASMLDIATLYQVLRKIGPGGRLVLVGDDMQLPPIGAGLTFHLLCRPESPAPRSHLTQVYRQDGSTGIPAIGQAIRDGGWPIIPPYAGPGVGVSILPCSMGDVADVIARLYDELVVHEGDENEVQILATSKGERRERPGTVLHINRDLYQQRLSDRLAVKVRTGLSGFCEGCPIMFIENDWDRSLNNGSLGMITRAFPGPMFLVKGKDEDTLVPLAQAMGSDGSPREDGEIVWAEAVIDGKVHYLTETDLLERIQRSFGITIHKAQGSQWNRVIVPIAPSPLLDRTLVYTAVTRAVRQVVLVGDIAAAEKAVQEAPRALSRLTGLTSLLSGSDE</sequence>
<keyword evidence="2" id="KW-0067">ATP-binding</keyword>
<reference evidence="5 6" key="1">
    <citation type="submission" date="2019-09" db="EMBL/GenBank/DDBJ databases">
        <title>Genome sequence of Rhodovastum atsumiense, a diverse member of the Acetobacteraceae family of non-sulfur purple photosynthetic bacteria.</title>
        <authorList>
            <person name="Meyer T."/>
            <person name="Kyndt J."/>
        </authorList>
    </citation>
    <scope>NUCLEOTIDE SEQUENCE [LARGE SCALE GENOMIC DNA]</scope>
    <source>
        <strain evidence="5 6">DSM 21279</strain>
    </source>
</reference>
<dbReference type="GO" id="GO:0005524">
    <property type="term" value="F:ATP binding"/>
    <property type="evidence" value="ECO:0007669"/>
    <property type="project" value="UniProtKB-KW"/>
</dbReference>
<organism evidence="5 6">
    <name type="scientific">Rhodovastum atsumiense</name>
    <dbReference type="NCBI Taxonomy" id="504468"/>
    <lineage>
        <taxon>Bacteria</taxon>
        <taxon>Pseudomonadati</taxon>
        <taxon>Pseudomonadota</taxon>
        <taxon>Alphaproteobacteria</taxon>
        <taxon>Acetobacterales</taxon>
        <taxon>Acetobacteraceae</taxon>
        <taxon>Rhodovastum</taxon>
    </lineage>
</organism>
<protein>
    <submittedName>
        <fullName evidence="5">AAA family ATPase</fullName>
    </submittedName>
</protein>
<evidence type="ECO:0000256" key="2">
    <source>
        <dbReference type="ARBA" id="ARBA00022840"/>
    </source>
</evidence>
<dbReference type="Gene3D" id="3.40.50.300">
    <property type="entry name" value="P-loop containing nucleotide triphosphate hydrolases"/>
    <property type="match status" value="2"/>
</dbReference>
<dbReference type="InterPro" id="IPR027785">
    <property type="entry name" value="UvrD-like_helicase_C"/>
</dbReference>
<evidence type="ECO:0000313" key="6">
    <source>
        <dbReference type="Proteomes" id="UP000325255"/>
    </source>
</evidence>
<comment type="caution">
    <text evidence="5">The sequence shown here is derived from an EMBL/GenBank/DDBJ whole genome shotgun (WGS) entry which is preliminary data.</text>
</comment>
<dbReference type="Proteomes" id="UP000325255">
    <property type="component" value="Unassembled WGS sequence"/>
</dbReference>
<feature type="domain" description="UvrD-like helicase C-terminal" evidence="3">
    <location>
        <begin position="697"/>
        <end position="739"/>
    </location>
</feature>
<feature type="domain" description="ATP-dependent RecD2 DNA helicase-like helix-hairpin-helix" evidence="4">
    <location>
        <begin position="152"/>
        <end position="235"/>
    </location>
</feature>
<dbReference type="Gene3D" id="1.10.10.2220">
    <property type="match status" value="1"/>
</dbReference>
<gene>
    <name evidence="5" type="ORF">F1189_28235</name>
</gene>
<dbReference type="AlphaFoldDB" id="A0A5M6IK32"/>
<proteinExistence type="predicted"/>
<dbReference type="Gene3D" id="2.30.30.940">
    <property type="match status" value="1"/>
</dbReference>
<dbReference type="InterPro" id="IPR027417">
    <property type="entry name" value="P-loop_NTPase"/>
</dbReference>
<dbReference type="Pfam" id="PF13538">
    <property type="entry name" value="UvrD_C_2"/>
    <property type="match status" value="1"/>
</dbReference>
<dbReference type="CDD" id="cd18809">
    <property type="entry name" value="SF1_C_RecD"/>
    <property type="match status" value="1"/>
</dbReference>
<evidence type="ECO:0000256" key="1">
    <source>
        <dbReference type="ARBA" id="ARBA00022741"/>
    </source>
</evidence>
<accession>A0A5M6IK32</accession>
<evidence type="ECO:0000259" key="4">
    <source>
        <dbReference type="Pfam" id="PF14490"/>
    </source>
</evidence>
<dbReference type="Pfam" id="PF13604">
    <property type="entry name" value="AAA_30"/>
    <property type="match status" value="1"/>
</dbReference>
<dbReference type="GO" id="GO:0003678">
    <property type="term" value="F:DNA helicase activity"/>
    <property type="evidence" value="ECO:0007669"/>
    <property type="project" value="UniProtKB-ARBA"/>
</dbReference>
<keyword evidence="6" id="KW-1185">Reference proteome</keyword>
<dbReference type="SUPFAM" id="SSF52540">
    <property type="entry name" value="P-loop containing nucleoside triphosphate hydrolases"/>
    <property type="match status" value="2"/>
</dbReference>
<dbReference type="OrthoDB" id="9803432at2"/>
<name>A0A5M6IK32_9PROT</name>
<dbReference type="InterPro" id="IPR050534">
    <property type="entry name" value="Coronavir_polyprotein_1ab"/>
</dbReference>